<keyword evidence="2" id="KW-1185">Reference proteome</keyword>
<accession>A0A1G7AZ14</accession>
<organism evidence="1 2">
    <name type="scientific">Kordiimonas lacus</name>
    <dbReference type="NCBI Taxonomy" id="637679"/>
    <lineage>
        <taxon>Bacteria</taxon>
        <taxon>Pseudomonadati</taxon>
        <taxon>Pseudomonadota</taxon>
        <taxon>Alphaproteobacteria</taxon>
        <taxon>Kordiimonadales</taxon>
        <taxon>Kordiimonadaceae</taxon>
        <taxon>Kordiimonas</taxon>
    </lineage>
</organism>
<dbReference type="STRING" id="637679.GCA_001550055_03416"/>
<dbReference type="PROSITE" id="PS51273">
    <property type="entry name" value="GATASE_TYPE_1"/>
    <property type="match status" value="1"/>
</dbReference>
<dbReference type="RefSeq" id="WP_068307231.1">
    <property type="nucleotide sequence ID" value="NZ_DAIOMO010000008.1"/>
</dbReference>
<dbReference type="GO" id="GO:0016740">
    <property type="term" value="F:transferase activity"/>
    <property type="evidence" value="ECO:0007669"/>
    <property type="project" value="UniProtKB-KW"/>
</dbReference>
<dbReference type="Proteomes" id="UP000183685">
    <property type="component" value="Unassembled WGS sequence"/>
</dbReference>
<gene>
    <name evidence="1" type="ORF">SAMN04488071_2251</name>
</gene>
<keyword evidence="1" id="KW-0315">Glutamine amidotransferase</keyword>
<name>A0A1G7AZ14_9PROT</name>
<dbReference type="InterPro" id="IPR044668">
    <property type="entry name" value="PuuD-like"/>
</dbReference>
<evidence type="ECO:0000313" key="2">
    <source>
        <dbReference type="Proteomes" id="UP000183685"/>
    </source>
</evidence>
<dbReference type="SUPFAM" id="SSF52317">
    <property type="entry name" value="Class I glutamine amidotransferase-like"/>
    <property type="match status" value="1"/>
</dbReference>
<dbReference type="InterPro" id="IPR029062">
    <property type="entry name" value="Class_I_gatase-like"/>
</dbReference>
<dbReference type="AlphaFoldDB" id="A0A1G7AZ14"/>
<proteinExistence type="predicted"/>
<dbReference type="GO" id="GO:0005829">
    <property type="term" value="C:cytosol"/>
    <property type="evidence" value="ECO:0007669"/>
    <property type="project" value="TreeGrafter"/>
</dbReference>
<sequence>MTNPEKPLIGVTCSNRGSFISWTFNRFAIWRGGGKAVKSQPRAPADIDALDGLVIGGGDDIGAELYNGEMSLTIRPDPKRDALEREMLEKALDRGLPVLGICRGAQLINVWFGGTLFQDIRTVFEGAPQRRILLPLRTVKMKAGSRLERIMGSASVKVNSLHRQAVDSLGRGLDAVAYDRNGMIMGVEHAERPFLLGVQWHPELLPFSRRQVSLFRLLCEHAARNREA</sequence>
<keyword evidence="1" id="KW-0808">Transferase</keyword>
<dbReference type="EMBL" id="FNAK01000005">
    <property type="protein sequence ID" value="SDE19255.1"/>
    <property type="molecule type" value="Genomic_DNA"/>
</dbReference>
<evidence type="ECO:0000313" key="1">
    <source>
        <dbReference type="EMBL" id="SDE19255.1"/>
    </source>
</evidence>
<dbReference type="Gene3D" id="3.40.50.880">
    <property type="match status" value="1"/>
</dbReference>
<dbReference type="PANTHER" id="PTHR43235:SF1">
    <property type="entry name" value="GLUTAMINE AMIDOTRANSFERASE PB2B2.05-RELATED"/>
    <property type="match status" value="1"/>
</dbReference>
<dbReference type="PANTHER" id="PTHR43235">
    <property type="entry name" value="GLUTAMINE AMIDOTRANSFERASE PB2B2.05-RELATED"/>
    <property type="match status" value="1"/>
</dbReference>
<dbReference type="InterPro" id="IPR011697">
    <property type="entry name" value="Peptidase_C26"/>
</dbReference>
<dbReference type="OrthoDB" id="9813383at2"/>
<protein>
    <submittedName>
        <fullName evidence="1">Putative glutamine amidotransferase</fullName>
    </submittedName>
</protein>
<dbReference type="GO" id="GO:0016811">
    <property type="term" value="F:hydrolase activity, acting on carbon-nitrogen (but not peptide) bonds, in linear amides"/>
    <property type="evidence" value="ECO:0007669"/>
    <property type="project" value="InterPro"/>
</dbReference>
<dbReference type="CDD" id="cd01745">
    <property type="entry name" value="GATase1_2"/>
    <property type="match status" value="1"/>
</dbReference>
<reference evidence="1 2" key="1">
    <citation type="submission" date="2016-10" db="EMBL/GenBank/DDBJ databases">
        <authorList>
            <person name="de Groot N.N."/>
        </authorList>
    </citation>
    <scope>NUCLEOTIDE SEQUENCE [LARGE SCALE GENOMIC DNA]</scope>
    <source>
        <strain evidence="1 2">CGMCC 1.9109</strain>
    </source>
</reference>
<dbReference type="Pfam" id="PF07722">
    <property type="entry name" value="Peptidase_C26"/>
    <property type="match status" value="1"/>
</dbReference>